<dbReference type="InterPro" id="IPR051535">
    <property type="entry name" value="Siderophore_ABC-ATPase"/>
</dbReference>
<dbReference type="SUPFAM" id="SSF52540">
    <property type="entry name" value="P-loop containing nucleoside triphosphate hydrolases"/>
    <property type="match status" value="1"/>
</dbReference>
<evidence type="ECO:0000256" key="3">
    <source>
        <dbReference type="ARBA" id="ARBA00022448"/>
    </source>
</evidence>
<dbReference type="GO" id="GO:0005524">
    <property type="term" value="F:ATP binding"/>
    <property type="evidence" value="ECO:0007669"/>
    <property type="project" value="UniProtKB-KW"/>
</dbReference>
<comment type="subcellular location">
    <subcellularLocation>
        <location evidence="1">Cell membrane</location>
        <topology evidence="1">Peripheral membrane protein</topology>
    </subcellularLocation>
</comment>
<evidence type="ECO:0000256" key="8">
    <source>
        <dbReference type="ARBA" id="ARBA00023004"/>
    </source>
</evidence>
<dbReference type="Gene3D" id="3.40.50.300">
    <property type="entry name" value="P-loop containing nucleotide triphosphate hydrolases"/>
    <property type="match status" value="1"/>
</dbReference>
<evidence type="ECO:0000256" key="2">
    <source>
        <dbReference type="ARBA" id="ARBA00005417"/>
    </source>
</evidence>
<dbReference type="PROSITE" id="PS00211">
    <property type="entry name" value="ABC_TRANSPORTER_1"/>
    <property type="match status" value="1"/>
</dbReference>
<evidence type="ECO:0000256" key="7">
    <source>
        <dbReference type="ARBA" id="ARBA00022840"/>
    </source>
</evidence>
<organism evidence="12 13">
    <name type="scientific">Rhizobium esperanzae</name>
    <dbReference type="NCBI Taxonomy" id="1967781"/>
    <lineage>
        <taxon>Bacteria</taxon>
        <taxon>Pseudomonadati</taxon>
        <taxon>Pseudomonadota</taxon>
        <taxon>Alphaproteobacteria</taxon>
        <taxon>Hyphomicrobiales</taxon>
        <taxon>Rhizobiaceae</taxon>
        <taxon>Rhizobium/Agrobacterium group</taxon>
        <taxon>Rhizobium</taxon>
    </lineage>
</organism>
<keyword evidence="3" id="KW-0813">Transport</keyword>
<dbReference type="GO" id="GO:0005886">
    <property type="term" value="C:plasma membrane"/>
    <property type="evidence" value="ECO:0007669"/>
    <property type="project" value="UniProtKB-SubCell"/>
</dbReference>
<keyword evidence="8" id="KW-0408">Iron</keyword>
<evidence type="ECO:0000259" key="11">
    <source>
        <dbReference type="PROSITE" id="PS50893"/>
    </source>
</evidence>
<dbReference type="InterPro" id="IPR027417">
    <property type="entry name" value="P-loop_NTPase"/>
</dbReference>
<keyword evidence="5" id="KW-0410">Iron transport</keyword>
<dbReference type="FunFam" id="3.40.50.300:FF:000134">
    <property type="entry name" value="Iron-enterobactin ABC transporter ATP-binding protein"/>
    <property type="match status" value="1"/>
</dbReference>
<dbReference type="InterPro" id="IPR003439">
    <property type="entry name" value="ABC_transporter-like_ATP-bd"/>
</dbReference>
<dbReference type="SMART" id="SM00382">
    <property type="entry name" value="AAA"/>
    <property type="match status" value="1"/>
</dbReference>
<dbReference type="InterPro" id="IPR003593">
    <property type="entry name" value="AAA+_ATPase"/>
</dbReference>
<keyword evidence="4" id="KW-1003">Cell membrane</keyword>
<dbReference type="InterPro" id="IPR017871">
    <property type="entry name" value="ABC_transporter-like_CS"/>
</dbReference>
<evidence type="ECO:0000256" key="1">
    <source>
        <dbReference type="ARBA" id="ARBA00004202"/>
    </source>
</evidence>
<sequence>MPLSSLVPTYHPVKGCHVAILPMQDPPRTAETFVAENIGLLIERNEILCDVSLKFPAGEVVALVGHNGSGKSSLLKMLARQLAPSTGSISYGNQDLKMYSERAFARSVAYLPQDVTTGSEMTVRELVGCGRYPWHGALGRFTKNDEEKVEEALRATHIETFADRIMGTLSGGERQRAWIAMLIAQDARCLLLDEPTAALDVAHQVEVLSLVRRLAHEGGRSVVIVLHDINMAARFCDRIHALKRGRVVASGTPSAILAPNTLQEIYGIDMDVIAAPNLPYPLAYVC</sequence>
<gene>
    <name evidence="12" type="ORF">GGE15_001107</name>
</gene>
<comment type="caution">
    <text evidence="12">The sequence shown here is derived from an EMBL/GenBank/DDBJ whole genome shotgun (WGS) entry which is preliminary data.</text>
</comment>
<dbReference type="Pfam" id="PF00005">
    <property type="entry name" value="ABC_tran"/>
    <property type="match status" value="1"/>
</dbReference>
<keyword evidence="9" id="KW-0406">Ion transport</keyword>
<dbReference type="EMBL" id="JACIHI010000002">
    <property type="protein sequence ID" value="MBB4437858.1"/>
    <property type="molecule type" value="Genomic_DNA"/>
</dbReference>
<comment type="similarity">
    <text evidence="2">Belongs to the ABC transporter superfamily.</text>
</comment>
<dbReference type="GO" id="GO:0006826">
    <property type="term" value="P:iron ion transport"/>
    <property type="evidence" value="ECO:0007669"/>
    <property type="project" value="UniProtKB-KW"/>
</dbReference>
<feature type="domain" description="ABC transporter" evidence="11">
    <location>
        <begin position="33"/>
        <end position="269"/>
    </location>
</feature>
<proteinExistence type="inferred from homology"/>
<evidence type="ECO:0000313" key="12">
    <source>
        <dbReference type="EMBL" id="MBB4437858.1"/>
    </source>
</evidence>
<protein>
    <submittedName>
        <fullName evidence="12">Iron complex transport system ATP-binding protein</fullName>
    </submittedName>
</protein>
<dbReference type="GO" id="GO:0016887">
    <property type="term" value="F:ATP hydrolysis activity"/>
    <property type="evidence" value="ECO:0007669"/>
    <property type="project" value="InterPro"/>
</dbReference>
<accession>A0A7W6XT13</accession>
<dbReference type="PANTHER" id="PTHR42771:SF2">
    <property type="entry name" value="IRON(3+)-HYDROXAMATE IMPORT ATP-BINDING PROTEIN FHUC"/>
    <property type="match status" value="1"/>
</dbReference>
<keyword evidence="6" id="KW-0547">Nucleotide-binding</keyword>
<keyword evidence="10" id="KW-0472">Membrane</keyword>
<evidence type="ECO:0000256" key="4">
    <source>
        <dbReference type="ARBA" id="ARBA00022475"/>
    </source>
</evidence>
<evidence type="ECO:0000256" key="10">
    <source>
        <dbReference type="ARBA" id="ARBA00023136"/>
    </source>
</evidence>
<keyword evidence="7 12" id="KW-0067">ATP-binding</keyword>
<evidence type="ECO:0000256" key="5">
    <source>
        <dbReference type="ARBA" id="ARBA00022496"/>
    </source>
</evidence>
<dbReference type="CDD" id="cd03214">
    <property type="entry name" value="ABC_Iron-Siderophores_B12_Hemin"/>
    <property type="match status" value="1"/>
</dbReference>
<dbReference type="Proteomes" id="UP000533724">
    <property type="component" value="Unassembled WGS sequence"/>
</dbReference>
<reference evidence="12 13" key="1">
    <citation type="submission" date="2020-08" db="EMBL/GenBank/DDBJ databases">
        <title>Genomic Encyclopedia of Type Strains, Phase IV (KMG-V): Genome sequencing to study the core and pangenomes of soil and plant-associated prokaryotes.</title>
        <authorList>
            <person name="Whitman W."/>
        </authorList>
    </citation>
    <scope>NUCLEOTIDE SEQUENCE [LARGE SCALE GENOMIC DNA]</scope>
    <source>
        <strain evidence="12 13">SEMIA 414</strain>
    </source>
</reference>
<dbReference type="PANTHER" id="PTHR42771">
    <property type="entry name" value="IRON(3+)-HYDROXAMATE IMPORT ATP-BINDING PROTEIN FHUC"/>
    <property type="match status" value="1"/>
</dbReference>
<evidence type="ECO:0000313" key="13">
    <source>
        <dbReference type="Proteomes" id="UP000533724"/>
    </source>
</evidence>
<evidence type="ECO:0000256" key="6">
    <source>
        <dbReference type="ARBA" id="ARBA00022741"/>
    </source>
</evidence>
<dbReference type="PROSITE" id="PS50893">
    <property type="entry name" value="ABC_TRANSPORTER_2"/>
    <property type="match status" value="1"/>
</dbReference>
<evidence type="ECO:0000256" key="9">
    <source>
        <dbReference type="ARBA" id="ARBA00023065"/>
    </source>
</evidence>
<name>A0A7W6XT13_9HYPH</name>
<dbReference type="AlphaFoldDB" id="A0A7W6XT13"/>